<dbReference type="Proteomes" id="UP000271003">
    <property type="component" value="Chromosome"/>
</dbReference>
<feature type="transmembrane region" description="Helical" evidence="1">
    <location>
        <begin position="44"/>
        <end position="64"/>
    </location>
</feature>
<protein>
    <submittedName>
        <fullName evidence="2">Uncharacterized protein</fullName>
    </submittedName>
</protein>
<dbReference type="KEGG" id="sutt:SUTMEG_13850"/>
<dbReference type="RefSeq" id="WP_120177097.1">
    <property type="nucleotide sequence ID" value="NZ_AP018786.1"/>
</dbReference>
<dbReference type="AlphaFoldDB" id="A0A2Z6IAT0"/>
<evidence type="ECO:0000313" key="3">
    <source>
        <dbReference type="Proteomes" id="UP000271003"/>
    </source>
</evidence>
<keyword evidence="3" id="KW-1185">Reference proteome</keyword>
<keyword evidence="1" id="KW-1133">Transmembrane helix</keyword>
<keyword evidence="1" id="KW-0812">Transmembrane</keyword>
<feature type="transmembrane region" description="Helical" evidence="1">
    <location>
        <begin position="76"/>
        <end position="99"/>
    </location>
</feature>
<dbReference type="EMBL" id="AP018786">
    <property type="protein sequence ID" value="BBF23494.1"/>
    <property type="molecule type" value="Genomic_DNA"/>
</dbReference>
<sequence length="100" mass="10577">MIDPVIALIVLFAPVVSLLAWATSNLPDSFAFLEAGRNAVATGLIALGTLADIALAFLLLVWALRREKFSLSVISSVAFAAYAGAHLLASYLFVTLVILD</sequence>
<gene>
    <name evidence="2" type="ORF">SUTMEG_13850</name>
</gene>
<organism evidence="2 3">
    <name type="scientific">Sutterella megalosphaeroides</name>
    <dbReference type="NCBI Taxonomy" id="2494234"/>
    <lineage>
        <taxon>Bacteria</taxon>
        <taxon>Pseudomonadati</taxon>
        <taxon>Pseudomonadota</taxon>
        <taxon>Betaproteobacteria</taxon>
        <taxon>Burkholderiales</taxon>
        <taxon>Sutterellaceae</taxon>
        <taxon>Sutterella</taxon>
    </lineage>
</organism>
<evidence type="ECO:0000313" key="2">
    <source>
        <dbReference type="EMBL" id="BBF23494.1"/>
    </source>
</evidence>
<evidence type="ECO:0000256" key="1">
    <source>
        <dbReference type="SAM" id="Phobius"/>
    </source>
</evidence>
<name>A0A2Z6IAT0_9BURK</name>
<accession>A0A2Z6IAT0</accession>
<proteinExistence type="predicted"/>
<keyword evidence="1" id="KW-0472">Membrane</keyword>
<reference evidence="2 3" key="1">
    <citation type="journal article" date="2018" name="Int. J. Syst. Evol. Microbiol.">
        <title>Mesosutterella multiformis gen. nov., sp. nov., a member of the family Sutterellaceae and Sutterella megalosphaeroides sp. nov., isolated from human faeces.</title>
        <authorList>
            <person name="Sakamoto M."/>
            <person name="Ikeyama N."/>
            <person name="Kunihiro T."/>
            <person name="Iino T."/>
            <person name="Yuki M."/>
            <person name="Ohkuma M."/>
        </authorList>
    </citation>
    <scope>NUCLEOTIDE SEQUENCE [LARGE SCALE GENOMIC DNA]</scope>
    <source>
        <strain evidence="2 3">6FBBBH3</strain>
    </source>
</reference>